<feature type="region of interest" description="Disordered" evidence="1">
    <location>
        <begin position="1"/>
        <end position="82"/>
    </location>
</feature>
<name>A0A6H1ZN26_9ZZZZ</name>
<dbReference type="EMBL" id="MT142287">
    <property type="protein sequence ID" value="QJA77521.1"/>
    <property type="molecule type" value="Genomic_DNA"/>
</dbReference>
<feature type="compositionally biased region" description="Basic and acidic residues" evidence="1">
    <location>
        <begin position="250"/>
        <end position="274"/>
    </location>
</feature>
<feature type="region of interest" description="Disordered" evidence="1">
    <location>
        <begin position="228"/>
        <end position="274"/>
    </location>
</feature>
<accession>A0A6H1ZN26</accession>
<reference evidence="2" key="1">
    <citation type="submission" date="2020-03" db="EMBL/GenBank/DDBJ databases">
        <title>The deep terrestrial virosphere.</title>
        <authorList>
            <person name="Holmfeldt K."/>
            <person name="Nilsson E."/>
            <person name="Simone D."/>
            <person name="Lopez-Fernandez M."/>
            <person name="Wu X."/>
            <person name="de Brujin I."/>
            <person name="Lundin D."/>
            <person name="Andersson A."/>
            <person name="Bertilsson S."/>
            <person name="Dopson M."/>
        </authorList>
    </citation>
    <scope>NUCLEOTIDE SEQUENCE</scope>
    <source>
        <strain evidence="3">MM415A01289</strain>
        <strain evidence="2">TM448A01177</strain>
        <strain evidence="4">TM448B02179</strain>
    </source>
</reference>
<evidence type="ECO:0000313" key="3">
    <source>
        <dbReference type="EMBL" id="QJA77521.1"/>
    </source>
</evidence>
<evidence type="ECO:0000313" key="4">
    <source>
        <dbReference type="EMBL" id="QJI00967.1"/>
    </source>
</evidence>
<dbReference type="EMBL" id="MT144107">
    <property type="protein sequence ID" value="QJA48879.1"/>
    <property type="molecule type" value="Genomic_DNA"/>
</dbReference>
<dbReference type="AlphaFoldDB" id="A0A6H1ZN26"/>
<gene>
    <name evidence="3" type="ORF">MM415A01289_0007</name>
    <name evidence="2" type="ORF">TM448A01177_0007</name>
    <name evidence="4" type="ORF">TM448B02179_0009</name>
</gene>
<sequence>MGDKEVKSDVQEMNKAFGYETADGEVIVEPGDVEDAEDPESESEEAVEGEEEESEEESILDDEDGTGDEEEKEPPLEDEKDKIIAELRKKLADKEDPELEPELVEEPLQFEPQLFIEEDEDLDDLVRDPEKLNKLFNNIYQRAVTDTRKVLGEGILRSIPDIVRASVDIMDKLKQMNTKFYTDNKDLEPFKKVVAAVFEEVATENPGKDMMKILPMVATESRKRLELHKQAVHTSDRGSPRLPRRKRRTMLSEDKPDTNPLLKELDEMSKILRR</sequence>
<protein>
    <submittedName>
        <fullName evidence="2">Uncharacterized protein</fullName>
    </submittedName>
</protein>
<feature type="compositionally biased region" description="Basic and acidic residues" evidence="1">
    <location>
        <begin position="1"/>
        <end position="12"/>
    </location>
</feature>
<dbReference type="EMBL" id="MT144888">
    <property type="protein sequence ID" value="QJI00967.1"/>
    <property type="molecule type" value="Genomic_DNA"/>
</dbReference>
<evidence type="ECO:0000256" key="1">
    <source>
        <dbReference type="SAM" id="MobiDB-lite"/>
    </source>
</evidence>
<evidence type="ECO:0000313" key="2">
    <source>
        <dbReference type="EMBL" id="QJA48879.1"/>
    </source>
</evidence>
<organism evidence="2">
    <name type="scientific">viral metagenome</name>
    <dbReference type="NCBI Taxonomy" id="1070528"/>
    <lineage>
        <taxon>unclassified sequences</taxon>
        <taxon>metagenomes</taxon>
        <taxon>organismal metagenomes</taxon>
    </lineage>
</organism>
<feature type="compositionally biased region" description="Basic and acidic residues" evidence="1">
    <location>
        <begin position="73"/>
        <end position="82"/>
    </location>
</feature>
<proteinExistence type="predicted"/>
<feature type="compositionally biased region" description="Basic and acidic residues" evidence="1">
    <location>
        <begin position="228"/>
        <end position="239"/>
    </location>
</feature>
<feature type="compositionally biased region" description="Acidic residues" evidence="1">
    <location>
        <begin position="31"/>
        <end position="72"/>
    </location>
</feature>